<dbReference type="InterPro" id="IPR029058">
    <property type="entry name" value="AB_hydrolase_fold"/>
</dbReference>
<name>A0A1I2Y2N7_9FIRM</name>
<keyword evidence="3" id="KW-1185">Reference proteome</keyword>
<dbReference type="Pfam" id="PF12146">
    <property type="entry name" value="Hydrolase_4"/>
    <property type="match status" value="1"/>
</dbReference>
<proteinExistence type="predicted"/>
<dbReference type="EMBL" id="FOOX01000019">
    <property type="protein sequence ID" value="SFH18591.1"/>
    <property type="molecule type" value="Genomic_DNA"/>
</dbReference>
<sequence length="202" mass="23242">MTRINIDGIPSLIWGEKSDKVFIAVHGKMSSKENFTHFASIAESKGYQVLSFDLPEHGERKKQAYACNPWNGVHDLQLIMNFAKHNWPELNLYAESLGAYFSLLAYQKEPLQKCLFLSPVLNMVHLIENMMNWTGVDTAKLQVQKEIPTSFGETLSWEYYNFARQNEIRHWGAPTAILCGSKDNLTDRKTVEANCFRYKCNK</sequence>
<dbReference type="Proteomes" id="UP000199337">
    <property type="component" value="Unassembled WGS sequence"/>
</dbReference>
<organism evidence="2 3">
    <name type="scientific">Desulfotruncus arcticus DSM 17038</name>
    <dbReference type="NCBI Taxonomy" id="1121424"/>
    <lineage>
        <taxon>Bacteria</taxon>
        <taxon>Bacillati</taxon>
        <taxon>Bacillota</taxon>
        <taxon>Clostridia</taxon>
        <taxon>Eubacteriales</taxon>
        <taxon>Desulfallaceae</taxon>
        <taxon>Desulfotruncus</taxon>
    </lineage>
</organism>
<reference evidence="3" key="1">
    <citation type="submission" date="2016-10" db="EMBL/GenBank/DDBJ databases">
        <authorList>
            <person name="Varghese N."/>
            <person name="Submissions S."/>
        </authorList>
    </citation>
    <scope>NUCLEOTIDE SEQUENCE [LARGE SCALE GENOMIC DNA]</scope>
    <source>
        <strain evidence="3">DSM 17038</strain>
    </source>
</reference>
<dbReference type="SUPFAM" id="SSF53474">
    <property type="entry name" value="alpha/beta-Hydrolases"/>
    <property type="match status" value="1"/>
</dbReference>
<evidence type="ECO:0000259" key="1">
    <source>
        <dbReference type="Pfam" id="PF12146"/>
    </source>
</evidence>
<dbReference type="RefSeq" id="WP_092474021.1">
    <property type="nucleotide sequence ID" value="NZ_FOOX01000019.1"/>
</dbReference>
<feature type="domain" description="Serine aminopeptidase S33" evidence="1">
    <location>
        <begin position="17"/>
        <end position="134"/>
    </location>
</feature>
<evidence type="ECO:0000313" key="2">
    <source>
        <dbReference type="EMBL" id="SFH18591.1"/>
    </source>
</evidence>
<protein>
    <recommendedName>
        <fullName evidence="1">Serine aminopeptidase S33 domain-containing protein</fullName>
    </recommendedName>
</protein>
<dbReference type="Gene3D" id="3.40.50.1820">
    <property type="entry name" value="alpha/beta hydrolase"/>
    <property type="match status" value="1"/>
</dbReference>
<dbReference type="STRING" id="341036.SAMN05660649_04198"/>
<gene>
    <name evidence="2" type="ORF">SAMN05660649_04198</name>
</gene>
<dbReference type="AlphaFoldDB" id="A0A1I2Y2N7"/>
<evidence type="ECO:0000313" key="3">
    <source>
        <dbReference type="Proteomes" id="UP000199337"/>
    </source>
</evidence>
<dbReference type="InterPro" id="IPR022742">
    <property type="entry name" value="Hydrolase_4"/>
</dbReference>
<dbReference type="OrthoDB" id="358525at2"/>
<accession>A0A1I2Y2N7</accession>